<feature type="transmembrane region" description="Helical" evidence="1">
    <location>
        <begin position="41"/>
        <end position="67"/>
    </location>
</feature>
<feature type="transmembrane region" description="Helical" evidence="1">
    <location>
        <begin position="178"/>
        <end position="197"/>
    </location>
</feature>
<organism evidence="2 3">
    <name type="scientific">Isachenkonia alkalipeptolytica</name>
    <dbReference type="NCBI Taxonomy" id="2565777"/>
    <lineage>
        <taxon>Bacteria</taxon>
        <taxon>Bacillati</taxon>
        <taxon>Bacillota</taxon>
        <taxon>Clostridia</taxon>
        <taxon>Eubacteriales</taxon>
        <taxon>Clostridiaceae</taxon>
        <taxon>Isachenkonia</taxon>
    </lineage>
</organism>
<feature type="transmembrane region" description="Helical" evidence="1">
    <location>
        <begin position="209"/>
        <end position="229"/>
    </location>
</feature>
<evidence type="ECO:0000313" key="2">
    <source>
        <dbReference type="EMBL" id="NBG87826.1"/>
    </source>
</evidence>
<keyword evidence="3" id="KW-1185">Reference proteome</keyword>
<reference evidence="2 3" key="1">
    <citation type="submission" date="2019-04" db="EMBL/GenBank/DDBJ databases">
        <title>Isachenkonia alkalipeptolytica gen. nov. sp. nov. a new anaerobic, alkiliphilic organothrophic bacterium capable to reduce synthesized ferrihydrite isolated from a soda lake.</title>
        <authorList>
            <person name="Toshchakov S.V."/>
            <person name="Zavarzina D.G."/>
            <person name="Zhilina T.N."/>
            <person name="Kostrikina N.A."/>
            <person name="Kublanov I.V."/>
        </authorList>
    </citation>
    <scope>NUCLEOTIDE SEQUENCE [LARGE SCALE GENOMIC DNA]</scope>
    <source>
        <strain evidence="2 3">Z-1701</strain>
    </source>
</reference>
<evidence type="ECO:0000256" key="1">
    <source>
        <dbReference type="SAM" id="Phobius"/>
    </source>
</evidence>
<feature type="transmembrane region" description="Helical" evidence="1">
    <location>
        <begin position="147"/>
        <end position="172"/>
    </location>
</feature>
<keyword evidence="1" id="KW-0812">Transmembrane</keyword>
<proteinExistence type="predicted"/>
<dbReference type="RefSeq" id="WP_160719700.1">
    <property type="nucleotide sequence ID" value="NZ_SUMG01000004.1"/>
</dbReference>
<accession>A0AA43XK36</accession>
<keyword evidence="1" id="KW-1133">Transmembrane helix</keyword>
<evidence type="ECO:0000313" key="3">
    <source>
        <dbReference type="Proteomes" id="UP000449710"/>
    </source>
</evidence>
<dbReference type="EMBL" id="SUMG01000004">
    <property type="protein sequence ID" value="NBG87826.1"/>
    <property type="molecule type" value="Genomic_DNA"/>
</dbReference>
<comment type="caution">
    <text evidence="2">The sequence shown here is derived from an EMBL/GenBank/DDBJ whole genome shotgun (WGS) entry which is preliminary data.</text>
</comment>
<keyword evidence="1" id="KW-0472">Membrane</keyword>
<dbReference type="Proteomes" id="UP000449710">
    <property type="component" value="Unassembled WGS sequence"/>
</dbReference>
<feature type="transmembrane region" description="Helical" evidence="1">
    <location>
        <begin position="294"/>
        <end position="318"/>
    </location>
</feature>
<feature type="transmembrane region" description="Helical" evidence="1">
    <location>
        <begin position="115"/>
        <end position="140"/>
    </location>
</feature>
<dbReference type="Pfam" id="PF07556">
    <property type="entry name" value="DUF1538"/>
    <property type="match status" value="2"/>
</dbReference>
<feature type="transmembrane region" description="Helical" evidence="1">
    <location>
        <begin position="79"/>
        <end position="103"/>
    </location>
</feature>
<dbReference type="AlphaFoldDB" id="A0AA43XK36"/>
<gene>
    <name evidence="2" type="ORF">ISALK_04865</name>
</gene>
<feature type="transmembrane region" description="Helical" evidence="1">
    <location>
        <begin position="398"/>
        <end position="415"/>
    </location>
</feature>
<dbReference type="InterPro" id="IPR011435">
    <property type="entry name" value="UmpAB"/>
</dbReference>
<name>A0AA43XK36_9CLOT</name>
<feature type="transmembrane region" description="Helical" evidence="1">
    <location>
        <begin position="12"/>
        <end position="29"/>
    </location>
</feature>
<feature type="transmembrane region" description="Helical" evidence="1">
    <location>
        <begin position="249"/>
        <end position="282"/>
    </location>
</feature>
<feature type="transmembrane region" description="Helical" evidence="1">
    <location>
        <begin position="427"/>
        <end position="449"/>
    </location>
</feature>
<feature type="transmembrane region" description="Helical" evidence="1">
    <location>
        <begin position="371"/>
        <end position="392"/>
    </location>
</feature>
<feature type="transmembrane region" description="Helical" evidence="1">
    <location>
        <begin position="330"/>
        <end position="355"/>
    </location>
</feature>
<feature type="transmembrane region" description="Helical" evidence="1">
    <location>
        <begin position="461"/>
        <end position="482"/>
    </location>
</feature>
<protein>
    <submittedName>
        <fullName evidence="2">DUF1538 domain-containing protein</fullName>
    </submittedName>
</protein>
<sequence length="497" mass="52982">MNIFSEKIKEVFFAILPITLIVVILRLTIVPIDNHLMGKFLLGSVFILFGLTLFLIGVDLGIAPLGSLLSSVITKKNKLWLVITAAFVLGFIISIAEPGLLILGNQIDALTAGVISSFTILTVVSLGIGVFMILGFLRLIYNIPLHVILLGSYGIILVLGLFTSPEFLAIAFDSSGSTTGVLAVPFILSLSLGITAMKKDSKASEKDSFGLVAIVSVGAVISVMILNLFTEVEEFAAVEIAEVTFGDSVIGAFINAVPGAFLESLFVFAPLVAIFLLIRFTWPIKKEALRKMTLGFIYALIGLSLFLVGVNTGFMAVGSEIGSFLVGLDTYFYLILIGFILGVATILAEPAVYVLTHQIEDVTSGYVKKNIVLVALALGVGLAISLSLLRIVVPEIQLWHYLLTGYLFAMILTFITPKLFVGIAFDAGGVATGPMTATFILAFINGAAYDHPTADVLVDGFGMIAMVALMPIITLQILGTIFKLKTVKKGVNGNGKS</sequence>